<organism evidence="1">
    <name type="scientific">Porphyra purpurea</name>
    <name type="common">Red seaweed</name>
    <name type="synonym">Ulva purpurea</name>
    <dbReference type="NCBI Taxonomy" id="2787"/>
    <lineage>
        <taxon>Eukaryota</taxon>
        <taxon>Rhodophyta</taxon>
        <taxon>Bangiophyceae</taxon>
        <taxon>Bangiales</taxon>
        <taxon>Bangiaceae</taxon>
        <taxon>Porphyra</taxon>
    </lineage>
</organism>
<geneLocation type="mitochondrion" evidence="1"/>
<evidence type="ECO:0000313" key="1">
    <source>
        <dbReference type="EMBL" id="AAD03117.1"/>
    </source>
</evidence>
<dbReference type="RefSeq" id="NP_049314.1">
    <property type="nucleotide sequence ID" value="NC_002007.1"/>
</dbReference>
<proteinExistence type="predicted"/>
<dbReference type="EMBL" id="AF114794">
    <property type="protein sequence ID" value="AAD03117.1"/>
    <property type="molecule type" value="Genomic_DNA"/>
</dbReference>
<gene>
    <name evidence="1" type="primary">orf176</name>
</gene>
<sequence length="176" mass="20398">MRSRILNCKKTLVDYDILTQFPINRTKELPDFNFYEVQLKNVSCNDVKNICLNLVATQLIGNSSTTNTLYLPTTELKLRVTDKTKYFLIENIFLLSYKNLVKNFNSFGRNKSKSFSTISFSNFSRVVEYSSVHSNLMKSMEKETDKNSIIKIAYKISSSNKKSINLYFLKSLGYPF</sequence>
<dbReference type="AlphaFoldDB" id="O99989"/>
<reference evidence="1" key="1">
    <citation type="journal article" date="1999" name="Plant Cell">
        <title>Complete sequence of the mitochondrial DNA of the red alga Porphyra purpurea. Cyanobacterial introns and shared ancestry of red and green algae.</title>
        <authorList>
            <person name="Burger G."/>
            <person name="Saint-Louis D."/>
            <person name="Gray M.W."/>
            <person name="Lang B.F."/>
        </authorList>
    </citation>
    <scope>NUCLEOTIDE SEQUENCE</scope>
</reference>
<dbReference type="GeneID" id="809789"/>
<name>O99989_PORPU</name>
<keyword evidence="1" id="KW-0496">Mitochondrion</keyword>
<accession>O99989</accession>
<dbReference type="PIR" id="T11238">
    <property type="entry name" value="T11238"/>
</dbReference>
<protein>
    <submittedName>
        <fullName evidence="1">Orf176</fullName>
    </submittedName>
</protein>